<evidence type="ECO:0000313" key="10">
    <source>
        <dbReference type="Proteomes" id="UP001386955"/>
    </source>
</evidence>
<comment type="similarity">
    <text evidence="6">Belongs to the AP2/ERF transcription factor family. ERF subfamily.</text>
</comment>
<dbReference type="InterPro" id="IPR016177">
    <property type="entry name" value="DNA-bd_dom_sf"/>
</dbReference>
<organism evidence="9 10">
    <name type="scientific">Psophocarpus tetragonolobus</name>
    <name type="common">Winged bean</name>
    <name type="synonym">Dolichos tetragonolobus</name>
    <dbReference type="NCBI Taxonomy" id="3891"/>
    <lineage>
        <taxon>Eukaryota</taxon>
        <taxon>Viridiplantae</taxon>
        <taxon>Streptophyta</taxon>
        <taxon>Embryophyta</taxon>
        <taxon>Tracheophyta</taxon>
        <taxon>Spermatophyta</taxon>
        <taxon>Magnoliopsida</taxon>
        <taxon>eudicotyledons</taxon>
        <taxon>Gunneridae</taxon>
        <taxon>Pentapetalae</taxon>
        <taxon>rosids</taxon>
        <taxon>fabids</taxon>
        <taxon>Fabales</taxon>
        <taxon>Fabaceae</taxon>
        <taxon>Papilionoideae</taxon>
        <taxon>50 kb inversion clade</taxon>
        <taxon>NPAAA clade</taxon>
        <taxon>indigoferoid/millettioid clade</taxon>
        <taxon>Phaseoleae</taxon>
        <taxon>Psophocarpus</taxon>
    </lineage>
</organism>
<feature type="compositionally biased region" description="Low complexity" evidence="7">
    <location>
        <begin position="46"/>
        <end position="55"/>
    </location>
</feature>
<dbReference type="PANTHER" id="PTHR31190:SF363">
    <property type="entry name" value="AP2_ERF DOMAIN-CONTAINING PROTEIN"/>
    <property type="match status" value="1"/>
</dbReference>
<keyword evidence="5" id="KW-0539">Nucleus</keyword>
<comment type="subcellular location">
    <subcellularLocation>
        <location evidence="1">Nucleus</location>
    </subcellularLocation>
</comment>
<evidence type="ECO:0000256" key="2">
    <source>
        <dbReference type="ARBA" id="ARBA00023015"/>
    </source>
</evidence>
<accession>A0AAN9SPA1</accession>
<dbReference type="CDD" id="cd00018">
    <property type="entry name" value="AP2"/>
    <property type="match status" value="1"/>
</dbReference>
<evidence type="ECO:0000256" key="1">
    <source>
        <dbReference type="ARBA" id="ARBA00004123"/>
    </source>
</evidence>
<evidence type="ECO:0000259" key="8">
    <source>
        <dbReference type="PROSITE" id="PS51032"/>
    </source>
</evidence>
<keyword evidence="2" id="KW-0805">Transcription regulation</keyword>
<dbReference type="InterPro" id="IPR001471">
    <property type="entry name" value="AP2/ERF_dom"/>
</dbReference>
<dbReference type="GO" id="GO:0009873">
    <property type="term" value="P:ethylene-activated signaling pathway"/>
    <property type="evidence" value="ECO:0007669"/>
    <property type="project" value="InterPro"/>
</dbReference>
<keyword evidence="4" id="KW-0804">Transcription</keyword>
<dbReference type="PRINTS" id="PR00367">
    <property type="entry name" value="ETHRSPELEMNT"/>
</dbReference>
<dbReference type="PANTHER" id="PTHR31190">
    <property type="entry name" value="DNA-BINDING DOMAIN"/>
    <property type="match status" value="1"/>
</dbReference>
<dbReference type="Gene3D" id="3.30.730.10">
    <property type="entry name" value="AP2/ERF domain"/>
    <property type="match status" value="1"/>
</dbReference>
<dbReference type="SMART" id="SM00380">
    <property type="entry name" value="AP2"/>
    <property type="match status" value="1"/>
</dbReference>
<feature type="compositionally biased region" description="Basic residues" evidence="7">
    <location>
        <begin position="32"/>
        <end position="43"/>
    </location>
</feature>
<dbReference type="GO" id="GO:0005634">
    <property type="term" value="C:nucleus"/>
    <property type="evidence" value="ECO:0007669"/>
    <property type="project" value="UniProtKB-SubCell"/>
</dbReference>
<dbReference type="PROSITE" id="PS51032">
    <property type="entry name" value="AP2_ERF"/>
    <property type="match status" value="1"/>
</dbReference>
<evidence type="ECO:0000256" key="5">
    <source>
        <dbReference type="ARBA" id="ARBA00023242"/>
    </source>
</evidence>
<dbReference type="AlphaFoldDB" id="A0AAN9SPA1"/>
<protein>
    <recommendedName>
        <fullName evidence="8">AP2/ERF domain-containing protein</fullName>
    </recommendedName>
</protein>
<gene>
    <name evidence="9" type="ORF">VNO78_18080</name>
</gene>
<dbReference type="GO" id="GO:0003700">
    <property type="term" value="F:DNA-binding transcription factor activity"/>
    <property type="evidence" value="ECO:0007669"/>
    <property type="project" value="InterPro"/>
</dbReference>
<proteinExistence type="inferred from homology"/>
<name>A0AAN9SPA1_PSOTE</name>
<keyword evidence="10" id="KW-1185">Reference proteome</keyword>
<dbReference type="Proteomes" id="UP001386955">
    <property type="component" value="Unassembled WGS sequence"/>
</dbReference>
<dbReference type="InterPro" id="IPR036955">
    <property type="entry name" value="AP2/ERF_dom_sf"/>
</dbReference>
<reference evidence="9 10" key="1">
    <citation type="submission" date="2024-01" db="EMBL/GenBank/DDBJ databases">
        <title>The genomes of 5 underutilized Papilionoideae crops provide insights into root nodulation and disease resistanc.</title>
        <authorList>
            <person name="Jiang F."/>
        </authorList>
    </citation>
    <scope>NUCLEOTIDE SEQUENCE [LARGE SCALE GENOMIC DNA]</scope>
    <source>
        <strain evidence="9">DUOXIRENSHENG_FW03</strain>
        <tissue evidence="9">Leaves</tissue>
    </source>
</reference>
<feature type="domain" description="AP2/ERF" evidence="8">
    <location>
        <begin position="73"/>
        <end position="130"/>
    </location>
</feature>
<feature type="region of interest" description="Disordered" evidence="7">
    <location>
        <begin position="25"/>
        <end position="68"/>
    </location>
</feature>
<dbReference type="InterPro" id="IPR044808">
    <property type="entry name" value="ERF_plant"/>
</dbReference>
<evidence type="ECO:0000256" key="6">
    <source>
        <dbReference type="ARBA" id="ARBA00024343"/>
    </source>
</evidence>
<evidence type="ECO:0000256" key="3">
    <source>
        <dbReference type="ARBA" id="ARBA00023125"/>
    </source>
</evidence>
<comment type="caution">
    <text evidence="9">The sequence shown here is derived from an EMBL/GenBank/DDBJ whole genome shotgun (WGS) entry which is preliminary data.</text>
</comment>
<evidence type="ECO:0000256" key="4">
    <source>
        <dbReference type="ARBA" id="ARBA00023163"/>
    </source>
</evidence>
<sequence>MCGGAIISEFIGGDRSRTLTAFEMWPNTLGKGKGKGKRKRKHQRESSSSPPGESSFPTNKGSDVTVKRQRKNLYRGIRQRPWGKWAAEIRDPRKGVRVWLGTFNTPEEAARAYDREARNIRGKKAKVNFPNEDHDYLHLQAPLPLPPYGLCNTLNLDLGYDLNQTRVFSSQSQATLPLFASSSEQPQDPNNNKLDLMPYDDYISFYQLPIPCYHAQSPPSTLQENVLLVGVGHLCNFHAPPQSFPPL</sequence>
<dbReference type="EMBL" id="JAYMYS010000004">
    <property type="protein sequence ID" value="KAK7396917.1"/>
    <property type="molecule type" value="Genomic_DNA"/>
</dbReference>
<dbReference type="SUPFAM" id="SSF54171">
    <property type="entry name" value="DNA-binding domain"/>
    <property type="match status" value="1"/>
</dbReference>
<evidence type="ECO:0000313" key="9">
    <source>
        <dbReference type="EMBL" id="KAK7396917.1"/>
    </source>
</evidence>
<evidence type="ECO:0000256" key="7">
    <source>
        <dbReference type="SAM" id="MobiDB-lite"/>
    </source>
</evidence>
<dbReference type="FunFam" id="3.30.730.10:FF:000001">
    <property type="entry name" value="Ethylene-responsive transcription factor 2"/>
    <property type="match status" value="1"/>
</dbReference>
<dbReference type="Pfam" id="PF00847">
    <property type="entry name" value="AP2"/>
    <property type="match status" value="1"/>
</dbReference>
<dbReference type="GO" id="GO:0003677">
    <property type="term" value="F:DNA binding"/>
    <property type="evidence" value="ECO:0007669"/>
    <property type="project" value="UniProtKB-KW"/>
</dbReference>
<keyword evidence="3" id="KW-0238">DNA-binding</keyword>